<dbReference type="InterPro" id="IPR001789">
    <property type="entry name" value="Sig_transdc_resp-reg_receiver"/>
</dbReference>
<keyword evidence="1 5" id="KW-0963">Cytoplasm</keyword>
<dbReference type="SUPFAM" id="SSF52172">
    <property type="entry name" value="CheY-like"/>
    <property type="match status" value="1"/>
</dbReference>
<dbReference type="InterPro" id="IPR011006">
    <property type="entry name" value="CheY-like_superfamily"/>
</dbReference>
<evidence type="ECO:0000313" key="11">
    <source>
        <dbReference type="Proteomes" id="UP000249725"/>
    </source>
</evidence>
<evidence type="ECO:0000256" key="7">
    <source>
        <dbReference type="PROSITE-ProRule" id="PRU00169"/>
    </source>
</evidence>
<dbReference type="PANTHER" id="PTHR42872:SF6">
    <property type="entry name" value="PROTEIN-GLUTAMATE METHYLESTERASE_PROTEIN-GLUTAMINE GLUTAMINASE"/>
    <property type="match status" value="1"/>
</dbReference>
<dbReference type="GO" id="GO:0000156">
    <property type="term" value="F:phosphorelay response regulator activity"/>
    <property type="evidence" value="ECO:0007669"/>
    <property type="project" value="InterPro"/>
</dbReference>
<dbReference type="GO" id="GO:0008984">
    <property type="term" value="F:protein-glutamate methylesterase activity"/>
    <property type="evidence" value="ECO:0007669"/>
    <property type="project" value="UniProtKB-UniRule"/>
</dbReference>
<feature type="domain" description="Response regulatory" evidence="8">
    <location>
        <begin position="3"/>
        <end position="119"/>
    </location>
</feature>
<gene>
    <name evidence="5" type="primary">cheB</name>
    <name evidence="10" type="ORF">DJ018_06350</name>
</gene>
<evidence type="ECO:0000256" key="6">
    <source>
        <dbReference type="PROSITE-ProRule" id="PRU00050"/>
    </source>
</evidence>
<comment type="caution">
    <text evidence="10">The sequence shown here is derived from an EMBL/GenBank/DDBJ whole genome shotgun (WGS) entry which is preliminary data.</text>
</comment>
<evidence type="ECO:0000256" key="4">
    <source>
        <dbReference type="ARBA" id="ARBA00048267"/>
    </source>
</evidence>
<dbReference type="EC" id="3.5.1.44" evidence="5"/>
<dbReference type="OrthoDB" id="9793421at2"/>
<dbReference type="Pfam" id="PF00072">
    <property type="entry name" value="Response_reg"/>
    <property type="match status" value="1"/>
</dbReference>
<dbReference type="PANTHER" id="PTHR42872">
    <property type="entry name" value="PROTEIN-GLUTAMATE METHYLESTERASE/PROTEIN-GLUTAMINE GLUTAMINASE"/>
    <property type="match status" value="1"/>
</dbReference>
<keyword evidence="5 7" id="KW-0597">Phosphoprotein</keyword>
<comment type="function">
    <text evidence="5">Involved in chemotaxis. Part of a chemotaxis signal transduction system that modulates chemotaxis in response to various stimuli. Catalyzes the demethylation of specific methylglutamate residues introduced into the chemoreceptors (methyl-accepting chemotaxis proteins or MCP) by CheR. Also mediates the irreversible deamidation of specific glutamine residues to glutamic acid.</text>
</comment>
<keyword evidence="11" id="KW-1185">Reference proteome</keyword>
<proteinExistence type="inferred from homology"/>
<dbReference type="EMBL" id="QFYR01000001">
    <property type="protein sequence ID" value="RAK57550.1"/>
    <property type="molecule type" value="Genomic_DNA"/>
</dbReference>
<sequence length="366" mass="38455">MTRVLVVDDSALMRRLLGEVLQDDGGFEVAFARNGVEALSELISFAPDVITLDVNMPQMDGLTCLDRIMIERPTPVVMVSSLTADGADETVEALALGAVDFVEKPSGAVSLQIEDLAPLLLEKIRAAAGARIRRTHRLAERVRTLHGERALVAPKRRPKAGAPVATPPVDLPEEAPPGLVLVGCSTGGPPALDALLEPLPADFPWPILVAQHMPRAFTGPLARRLDGLCALEVVEVVQPTPITPGRVYIGRGDADLIVTLRPQGLTAVAAPSSAEHRWHPSVDRLVDSAMACIPAARLAGVLMTGMGDDGAAAMTRLRQAGGHTLAEAEETAVVWGMPGELVRAGGAAVVAPLPDLASRLISGLPR</sequence>
<dbReference type="CDD" id="cd16432">
    <property type="entry name" value="CheB_Rec"/>
    <property type="match status" value="1"/>
</dbReference>
<keyword evidence="2 5" id="KW-0145">Chemotaxis</keyword>
<comment type="catalytic activity">
    <reaction evidence="4 5">
        <text>[protein]-L-glutamate 5-O-methyl ester + H2O = L-glutamyl-[protein] + methanol + H(+)</text>
        <dbReference type="Rhea" id="RHEA:23236"/>
        <dbReference type="Rhea" id="RHEA-COMP:10208"/>
        <dbReference type="Rhea" id="RHEA-COMP:10311"/>
        <dbReference type="ChEBI" id="CHEBI:15377"/>
        <dbReference type="ChEBI" id="CHEBI:15378"/>
        <dbReference type="ChEBI" id="CHEBI:17790"/>
        <dbReference type="ChEBI" id="CHEBI:29973"/>
        <dbReference type="ChEBI" id="CHEBI:82795"/>
        <dbReference type="EC" id="3.1.1.61"/>
    </reaction>
</comment>
<dbReference type="GO" id="GO:0006935">
    <property type="term" value="P:chemotaxis"/>
    <property type="evidence" value="ECO:0007669"/>
    <property type="project" value="UniProtKB-UniRule"/>
</dbReference>
<dbReference type="InterPro" id="IPR008248">
    <property type="entry name" value="CheB-like"/>
</dbReference>
<dbReference type="PROSITE" id="PS50110">
    <property type="entry name" value="RESPONSE_REGULATORY"/>
    <property type="match status" value="1"/>
</dbReference>
<evidence type="ECO:0000256" key="3">
    <source>
        <dbReference type="ARBA" id="ARBA00022801"/>
    </source>
</evidence>
<comment type="PTM">
    <text evidence="5">Phosphorylated by CheA. Phosphorylation of the N-terminal regulatory domain activates the methylesterase activity.</text>
</comment>
<dbReference type="Gene3D" id="3.40.50.2300">
    <property type="match status" value="1"/>
</dbReference>
<dbReference type="InterPro" id="IPR000673">
    <property type="entry name" value="Sig_transdc_resp-reg_Me-estase"/>
</dbReference>
<dbReference type="GO" id="GO:0050568">
    <property type="term" value="F:protein-glutamine glutaminase activity"/>
    <property type="evidence" value="ECO:0007669"/>
    <property type="project" value="UniProtKB-UniRule"/>
</dbReference>
<dbReference type="Pfam" id="PF01339">
    <property type="entry name" value="CheB_methylest"/>
    <property type="match status" value="1"/>
</dbReference>
<name>A0A328ARH0_9CAUL</name>
<comment type="catalytic activity">
    <reaction evidence="5">
        <text>L-glutaminyl-[protein] + H2O = L-glutamyl-[protein] + NH4(+)</text>
        <dbReference type="Rhea" id="RHEA:16441"/>
        <dbReference type="Rhea" id="RHEA-COMP:10207"/>
        <dbReference type="Rhea" id="RHEA-COMP:10208"/>
        <dbReference type="ChEBI" id="CHEBI:15377"/>
        <dbReference type="ChEBI" id="CHEBI:28938"/>
        <dbReference type="ChEBI" id="CHEBI:29973"/>
        <dbReference type="ChEBI" id="CHEBI:30011"/>
        <dbReference type="EC" id="3.5.1.44"/>
    </reaction>
</comment>
<dbReference type="Gene3D" id="3.40.50.180">
    <property type="entry name" value="Methylesterase CheB, C-terminal domain"/>
    <property type="match status" value="1"/>
</dbReference>
<evidence type="ECO:0000259" key="9">
    <source>
        <dbReference type="PROSITE" id="PS50122"/>
    </source>
</evidence>
<dbReference type="SMART" id="SM00448">
    <property type="entry name" value="REC"/>
    <property type="match status" value="1"/>
</dbReference>
<evidence type="ECO:0000313" key="10">
    <source>
        <dbReference type="EMBL" id="RAK57550.1"/>
    </source>
</evidence>
<evidence type="ECO:0000256" key="5">
    <source>
        <dbReference type="HAMAP-Rule" id="MF_00099"/>
    </source>
</evidence>
<feature type="active site" evidence="5 6">
    <location>
        <position position="309"/>
    </location>
</feature>
<dbReference type="SUPFAM" id="SSF52738">
    <property type="entry name" value="Methylesterase CheB, C-terminal domain"/>
    <property type="match status" value="1"/>
</dbReference>
<dbReference type="GO" id="GO:0005737">
    <property type="term" value="C:cytoplasm"/>
    <property type="evidence" value="ECO:0007669"/>
    <property type="project" value="UniProtKB-SubCell"/>
</dbReference>
<feature type="active site" evidence="5 6">
    <location>
        <position position="212"/>
    </location>
</feature>
<dbReference type="PIRSF" id="PIRSF000876">
    <property type="entry name" value="RR_chemtxs_CheB"/>
    <property type="match status" value="1"/>
</dbReference>
<evidence type="ECO:0000259" key="8">
    <source>
        <dbReference type="PROSITE" id="PS50110"/>
    </source>
</evidence>
<evidence type="ECO:0000256" key="1">
    <source>
        <dbReference type="ARBA" id="ARBA00022490"/>
    </source>
</evidence>
<evidence type="ECO:0000256" key="2">
    <source>
        <dbReference type="ARBA" id="ARBA00022500"/>
    </source>
</evidence>
<dbReference type="Proteomes" id="UP000249725">
    <property type="component" value="Unassembled WGS sequence"/>
</dbReference>
<comment type="domain">
    <text evidence="5">Contains a C-terminal catalytic domain, and an N-terminal region which modulates catalytic activity.</text>
</comment>
<organism evidence="10 11">
    <name type="scientific">Phenylobacterium deserti</name>
    <dbReference type="NCBI Taxonomy" id="1914756"/>
    <lineage>
        <taxon>Bacteria</taxon>
        <taxon>Pseudomonadati</taxon>
        <taxon>Pseudomonadota</taxon>
        <taxon>Alphaproteobacteria</taxon>
        <taxon>Caulobacterales</taxon>
        <taxon>Caulobacteraceae</taxon>
        <taxon>Phenylobacterium</taxon>
    </lineage>
</organism>
<comment type="subcellular location">
    <subcellularLocation>
        <location evidence="5">Cytoplasm</location>
    </subcellularLocation>
</comment>
<dbReference type="NCBIfam" id="NF001965">
    <property type="entry name" value="PRK00742.1"/>
    <property type="match status" value="1"/>
</dbReference>
<dbReference type="PROSITE" id="PS50122">
    <property type="entry name" value="CHEB"/>
    <property type="match status" value="1"/>
</dbReference>
<keyword evidence="3 5" id="KW-0378">Hydrolase</keyword>
<feature type="modified residue" description="4-aspartylphosphate" evidence="5 7">
    <location>
        <position position="53"/>
    </location>
</feature>
<protein>
    <recommendedName>
        <fullName evidence="5">Protein-glutamate methylesterase/protein-glutamine glutaminase</fullName>
        <ecNumber evidence="5">3.1.1.61</ecNumber>
        <ecNumber evidence="5">3.5.1.44</ecNumber>
    </recommendedName>
</protein>
<dbReference type="InterPro" id="IPR035909">
    <property type="entry name" value="CheB_C"/>
</dbReference>
<feature type="domain" description="CheB-type methylesterase" evidence="9">
    <location>
        <begin position="172"/>
        <end position="366"/>
    </location>
</feature>
<dbReference type="AlphaFoldDB" id="A0A328ARH0"/>
<dbReference type="EC" id="3.1.1.61" evidence="5"/>
<reference evidence="11" key="1">
    <citation type="submission" date="2018-05" db="EMBL/GenBank/DDBJ databases">
        <authorList>
            <person name="Li X."/>
        </authorList>
    </citation>
    <scope>NUCLEOTIDE SEQUENCE [LARGE SCALE GENOMIC DNA]</scope>
    <source>
        <strain evidence="11">YIM 73061</strain>
    </source>
</reference>
<dbReference type="HAMAP" id="MF_00099">
    <property type="entry name" value="CheB_chemtxs"/>
    <property type="match status" value="1"/>
</dbReference>
<feature type="active site" evidence="5 6">
    <location>
        <position position="185"/>
    </location>
</feature>
<accession>A0A328ARH0</accession>
<comment type="similarity">
    <text evidence="5">Belongs to the CheB family.</text>
</comment>
<dbReference type="CDD" id="cd17541">
    <property type="entry name" value="REC_CheB-like"/>
    <property type="match status" value="1"/>
</dbReference>